<dbReference type="PANTHER" id="PTHR11257">
    <property type="entry name" value="CHEMOSENSORY PROTEIN-RELATED"/>
    <property type="match status" value="1"/>
</dbReference>
<dbReference type="EMBL" id="ACPB03019482">
    <property type="status" value="NOT_ANNOTATED_CDS"/>
    <property type="molecule type" value="Genomic_DNA"/>
</dbReference>
<feature type="signal peptide" evidence="1">
    <location>
        <begin position="1"/>
        <end position="17"/>
    </location>
</feature>
<dbReference type="HOGENOM" id="CLU_126727_0_0_1"/>
<reference evidence="3" key="3">
    <citation type="submission" date="2015-05" db="UniProtKB">
        <authorList>
            <consortium name="EnsemblMetazoa"/>
        </authorList>
    </citation>
    <scope>IDENTIFICATION</scope>
</reference>
<dbReference type="FunCoup" id="R4G7W1">
    <property type="interactions" value="32"/>
</dbReference>
<dbReference type="InParanoid" id="R4G7W1"/>
<dbReference type="PANTHER" id="PTHR11257:SF12">
    <property type="entry name" value="EJACULATORY BULB-SPECIFIC PROTEIN 3-RELATED"/>
    <property type="match status" value="1"/>
</dbReference>
<organism evidence="2">
    <name type="scientific">Rhodnius prolixus</name>
    <name type="common">Triatomid bug</name>
    <dbReference type="NCBI Taxonomy" id="13249"/>
    <lineage>
        <taxon>Eukaryota</taxon>
        <taxon>Metazoa</taxon>
        <taxon>Ecdysozoa</taxon>
        <taxon>Arthropoda</taxon>
        <taxon>Hexapoda</taxon>
        <taxon>Insecta</taxon>
        <taxon>Pterygota</taxon>
        <taxon>Neoptera</taxon>
        <taxon>Paraneoptera</taxon>
        <taxon>Hemiptera</taxon>
        <taxon>Heteroptera</taxon>
        <taxon>Panheteroptera</taxon>
        <taxon>Cimicomorpha</taxon>
        <taxon>Reduviidae</taxon>
        <taxon>Triatominae</taxon>
        <taxon>Rhodnius</taxon>
    </lineage>
</organism>
<dbReference type="Pfam" id="PF03392">
    <property type="entry name" value="OS-D"/>
    <property type="match status" value="1"/>
</dbReference>
<accession>R4G7W1</accession>
<name>R4G7W1_RHOPR</name>
<dbReference type="eggNOG" id="ENOG502S48A">
    <property type="taxonomic scope" value="Eukaryota"/>
</dbReference>
<dbReference type="InterPro" id="IPR036682">
    <property type="entry name" value="OS_D_A10/PebIII_sf"/>
</dbReference>
<dbReference type="InterPro" id="IPR005055">
    <property type="entry name" value="A10/PebIII"/>
</dbReference>
<dbReference type="OMA" id="AFICIQG"/>
<evidence type="ECO:0000313" key="4">
    <source>
        <dbReference type="Proteomes" id="UP000015103"/>
    </source>
</evidence>
<proteinExistence type="evidence at transcript level"/>
<reference evidence="4" key="2">
    <citation type="submission" date="2015-04" db="EMBL/GenBank/DDBJ databases">
        <authorList>
            <person name="Wilson R.K."/>
            <person name="Warren W."/>
            <person name="Dotson E."/>
            <person name="Oliveira P.L."/>
        </authorList>
    </citation>
    <scope>NUCLEOTIDE SEQUENCE</scope>
</reference>
<dbReference type="VEuPathDB" id="VectorBase:RPRC013218"/>
<dbReference type="AlphaFoldDB" id="R4G7W1"/>
<dbReference type="RefSeq" id="XP_073973293.1">
    <property type="nucleotide sequence ID" value="XM_074117192.1"/>
</dbReference>
<keyword evidence="4" id="KW-1185">Reference proteome</keyword>
<dbReference type="EnsemblMetazoa" id="RPRC013218-RA">
    <property type="protein sequence ID" value="RPRC013218-PA"/>
    <property type="gene ID" value="RPRC013218"/>
</dbReference>
<dbReference type="Proteomes" id="UP000015103">
    <property type="component" value="Unassembled WGS sequence"/>
</dbReference>
<dbReference type="GeneID" id="141448675"/>
<reference evidence="2" key="1">
    <citation type="submission" date="2013-04" db="EMBL/GenBank/DDBJ databases">
        <title>An insight into the transcriptome of the digestive tract of the blood sucking bug, Rhodnius prolixus.</title>
        <authorList>
            <person name="Ribeiro J.M.C."/>
            <person name="Genta F.A."/>
            <person name="Sorgine M.H.F."/>
            <person name="Paiva-Silva G.O."/>
            <person name="Majerowicz D."/>
            <person name="Medeiros M."/>
            <person name="Koerich L."/>
            <person name="Terra W.R."/>
            <person name="Ferreira C."/>
            <person name="Pimentel A.C."/>
            <person name="Bisch P.M."/>
            <person name="Diniz M.M.P."/>
            <person name="Nascimento R."/>
            <person name="Salmon D."/>
            <person name="Silber A.M."/>
            <person name="Alves M."/>
            <person name="Oliveira M.F."/>
            <person name="Gondim K.C."/>
            <person name="Silva Neto M.A.C."/>
            <person name="Atella G.C."/>
            <person name="Araujo H."/>
            <person name="Dias F.S."/>
            <person name="Polycarpo C.R."/>
            <person name="Fampa P."/>
            <person name="Melo A.C."/>
            <person name="Tanaka A.S."/>
            <person name="Balczun C."/>
            <person name="Oliveira J.H.M."/>
            <person name="Goncalves R."/>
            <person name="Lazoski C."/>
            <person name="Pereira M.A."/>
            <person name="Rivera-Pomar R."/>
            <person name="Diambra L."/>
            <person name="Schaub G.A."/>
            <person name="Garcia E.S."/>
            <person name="Azambuja P."/>
            <person name="Braz G.R.C."/>
            <person name="Oliveira P.L."/>
        </authorList>
    </citation>
    <scope>NUCLEOTIDE SEQUENCE</scope>
</reference>
<feature type="chain" id="PRO_5014108835" evidence="1">
    <location>
        <begin position="18"/>
        <end position="126"/>
    </location>
</feature>
<sequence length="126" mass="14290">MQGLALVLLCTVAATLAANTYTTKFDNIDVDAVLRNERVYKTYINCLTNKGKCSPEGRELKDKLPDALKTACARCSPKQKQGLEKVLKFLMNSKPNDFKELERIYDPQGEYRKKYANLAKKKGIRL</sequence>
<evidence type="ECO:0000256" key="1">
    <source>
        <dbReference type="SAM" id="SignalP"/>
    </source>
</evidence>
<evidence type="ECO:0000313" key="3">
    <source>
        <dbReference type="EnsemblMetazoa" id="RPRC013218-PA"/>
    </source>
</evidence>
<dbReference type="EMBL" id="GAHY01002032">
    <property type="protein sequence ID" value="JAA75478.1"/>
    <property type="molecule type" value="mRNA"/>
</dbReference>
<dbReference type="SUPFAM" id="SSF100910">
    <property type="entry name" value="Chemosensory protein Csp2"/>
    <property type="match status" value="1"/>
</dbReference>
<dbReference type="Gene3D" id="1.10.2080.10">
    <property type="entry name" value="Insect odorant-binding protein A10/Ejaculatory bulb-specific protein 3"/>
    <property type="match status" value="1"/>
</dbReference>
<keyword evidence="1" id="KW-0732">Signal</keyword>
<evidence type="ECO:0000313" key="2">
    <source>
        <dbReference type="EMBL" id="JAA75478.1"/>
    </source>
</evidence>
<protein>
    <submittedName>
        <fullName evidence="2 3">Putative chemosensory protein csp8</fullName>
    </submittedName>
</protein>